<dbReference type="Gene3D" id="1.10.150.80">
    <property type="entry name" value="HRDC domain"/>
    <property type="match status" value="1"/>
</dbReference>
<dbReference type="GO" id="GO:0000166">
    <property type="term" value="F:nucleotide binding"/>
    <property type="evidence" value="ECO:0007669"/>
    <property type="project" value="InterPro"/>
</dbReference>
<dbReference type="STRING" id="1003.SAMN04488541_10213"/>
<organism evidence="2 3">
    <name type="scientific">Thermoflexibacter ruber</name>
    <dbReference type="NCBI Taxonomy" id="1003"/>
    <lineage>
        <taxon>Bacteria</taxon>
        <taxon>Pseudomonadati</taxon>
        <taxon>Bacteroidota</taxon>
        <taxon>Cytophagia</taxon>
        <taxon>Cytophagales</taxon>
        <taxon>Thermoflexibacteraceae</taxon>
        <taxon>Thermoflexibacter</taxon>
    </lineage>
</organism>
<accession>A0A1I2H082</accession>
<dbReference type="InterPro" id="IPR044876">
    <property type="entry name" value="HRDC_dom_sf"/>
</dbReference>
<name>A0A1I2H082_9BACT</name>
<evidence type="ECO:0000259" key="1">
    <source>
        <dbReference type="PROSITE" id="PS50967"/>
    </source>
</evidence>
<dbReference type="InterPro" id="IPR002121">
    <property type="entry name" value="HRDC_dom"/>
</dbReference>
<feature type="domain" description="HRDC" evidence="1">
    <location>
        <begin position="85"/>
        <end position="163"/>
    </location>
</feature>
<dbReference type="Proteomes" id="UP000199513">
    <property type="component" value="Unassembled WGS sequence"/>
</dbReference>
<sequence length="163" mass="19322">MFFILYIVNLSHIYHFVYMLIRIFTLPFDEVTQGFPDHIIADFCLNKKVHEVKSRFFTSEGKPYWSVSVLYDVLPKGEEKIRELDDTQKAAYIKLKEWRKLKGEKEGFPVYLICNNAQLMDIVLRKCITLESLKDIKGFGRKKIDKYGKEIIEIIKAFYLPEK</sequence>
<gene>
    <name evidence="2" type="ORF">SAMN04488541_10213</name>
</gene>
<keyword evidence="3" id="KW-1185">Reference proteome</keyword>
<dbReference type="AlphaFoldDB" id="A0A1I2H082"/>
<dbReference type="Pfam" id="PF00570">
    <property type="entry name" value="HRDC"/>
    <property type="match status" value="1"/>
</dbReference>
<evidence type="ECO:0000313" key="3">
    <source>
        <dbReference type="Proteomes" id="UP000199513"/>
    </source>
</evidence>
<dbReference type="SMART" id="SM00341">
    <property type="entry name" value="HRDC"/>
    <property type="match status" value="1"/>
</dbReference>
<protein>
    <submittedName>
        <fullName evidence="2">HRDC domain-containing protein</fullName>
    </submittedName>
</protein>
<evidence type="ECO:0000313" key="2">
    <source>
        <dbReference type="EMBL" id="SFF22813.1"/>
    </source>
</evidence>
<dbReference type="PROSITE" id="PS50967">
    <property type="entry name" value="HRDC"/>
    <property type="match status" value="1"/>
</dbReference>
<dbReference type="SUPFAM" id="SSF47819">
    <property type="entry name" value="HRDC-like"/>
    <property type="match status" value="1"/>
</dbReference>
<dbReference type="EMBL" id="FONY01000021">
    <property type="protein sequence ID" value="SFF22813.1"/>
    <property type="molecule type" value="Genomic_DNA"/>
</dbReference>
<reference evidence="2 3" key="1">
    <citation type="submission" date="2016-10" db="EMBL/GenBank/DDBJ databases">
        <authorList>
            <person name="de Groot N.N."/>
        </authorList>
    </citation>
    <scope>NUCLEOTIDE SEQUENCE [LARGE SCALE GENOMIC DNA]</scope>
    <source>
        <strain>GEY</strain>
        <strain evidence="3">DSM 9560</strain>
    </source>
</reference>
<proteinExistence type="predicted"/>
<dbReference type="GO" id="GO:0003676">
    <property type="term" value="F:nucleic acid binding"/>
    <property type="evidence" value="ECO:0007669"/>
    <property type="project" value="InterPro"/>
</dbReference>
<dbReference type="InterPro" id="IPR010997">
    <property type="entry name" value="HRDC-like_sf"/>
</dbReference>